<dbReference type="Gene3D" id="1.20.58.2050">
    <property type="match status" value="1"/>
</dbReference>
<feature type="domain" description="DNA replication complex GINS protein PSF3 N-terminal" evidence="2">
    <location>
        <begin position="6"/>
        <end position="56"/>
    </location>
</feature>
<proteinExistence type="inferred from homology"/>
<dbReference type="InterPro" id="IPR010492">
    <property type="entry name" value="GINS_Psf3"/>
</dbReference>
<evidence type="ECO:0000313" key="4">
    <source>
        <dbReference type="Proteomes" id="UP000279236"/>
    </source>
</evidence>
<dbReference type="GO" id="GO:1902975">
    <property type="term" value="P:mitotic DNA replication initiation"/>
    <property type="evidence" value="ECO:0007669"/>
    <property type="project" value="TreeGrafter"/>
</dbReference>
<dbReference type="AlphaFoldDB" id="A0A427XXC3"/>
<dbReference type="Proteomes" id="UP000279236">
    <property type="component" value="Unassembled WGS sequence"/>
</dbReference>
<dbReference type="EMBL" id="RSCE01000004">
    <property type="protein sequence ID" value="RSH83375.1"/>
    <property type="molecule type" value="Genomic_DNA"/>
</dbReference>
<reference evidence="3 4" key="1">
    <citation type="submission" date="2018-11" db="EMBL/GenBank/DDBJ databases">
        <title>Genome sequence of Apiotrichum porosum DSM 27194.</title>
        <authorList>
            <person name="Aliyu H."/>
            <person name="Gorte O."/>
            <person name="Ochsenreither K."/>
        </authorList>
    </citation>
    <scope>NUCLEOTIDE SEQUENCE [LARGE SCALE GENOMIC DNA]</scope>
    <source>
        <strain evidence="3 4">DSM 27194</strain>
    </source>
</reference>
<dbReference type="PANTHER" id="PTHR22768">
    <property type="entry name" value="DNA REPLICATION COMPLEX GINS PROTEIN PSF3"/>
    <property type="match status" value="1"/>
</dbReference>
<evidence type="ECO:0000313" key="3">
    <source>
        <dbReference type="EMBL" id="RSH83375.1"/>
    </source>
</evidence>
<dbReference type="SUPFAM" id="SSF160059">
    <property type="entry name" value="PriA/YqbF domain"/>
    <property type="match status" value="1"/>
</dbReference>
<gene>
    <name evidence="3" type="primary">PSF3</name>
    <name evidence="3" type="ORF">EHS24_007055</name>
</gene>
<dbReference type="RefSeq" id="XP_028477327.1">
    <property type="nucleotide sequence ID" value="XM_028622435.1"/>
</dbReference>
<dbReference type="InterPro" id="IPR038437">
    <property type="entry name" value="GINS_Psf3_sf"/>
</dbReference>
<evidence type="ECO:0000259" key="2">
    <source>
        <dbReference type="Pfam" id="PF22466"/>
    </source>
</evidence>
<dbReference type="InterPro" id="IPR036224">
    <property type="entry name" value="GINS_bundle-like_dom_sf"/>
</dbReference>
<sequence length="190" mass="21076">MDNDYYSLTAILSENHKLPCTFALDVPGLGYLEGTDNDLRAGAKLELPMWLGQTLTLNDFVQFSPPAPFSRRVYAALKASAPSVRLSGFVGTGGWWYRFGTRIAHMWDNGGDELLQTLLKAFTGRLPPLHDLASHHASLDTTIECGSGTGEAFRDGMEADERDLFSIGQDSGKVVKAWYDTTWGRRERSR</sequence>
<keyword evidence="4" id="KW-1185">Reference proteome</keyword>
<dbReference type="CDD" id="cd21693">
    <property type="entry name" value="GINS_B_Psf3"/>
    <property type="match status" value="1"/>
</dbReference>
<comment type="subunit">
    <text evidence="1">Component of the GINS complex.</text>
</comment>
<keyword evidence="1" id="KW-0539">Nucleus</keyword>
<keyword evidence="1" id="KW-0235">DNA replication</keyword>
<dbReference type="CDD" id="cd11713">
    <property type="entry name" value="GINS_A_psf3"/>
    <property type="match status" value="1"/>
</dbReference>
<dbReference type="InterPro" id="IPR055221">
    <property type="entry name" value="PSF3_N"/>
</dbReference>
<dbReference type="PANTHER" id="PTHR22768:SF0">
    <property type="entry name" value="DNA REPLICATION COMPLEX GINS PROTEIN PSF3"/>
    <property type="match status" value="1"/>
</dbReference>
<comment type="caution">
    <text evidence="3">The sequence shown here is derived from an EMBL/GenBank/DDBJ whole genome shotgun (WGS) entry which is preliminary data.</text>
</comment>
<comment type="subcellular location">
    <subcellularLocation>
        <location evidence="1">Nucleus</location>
    </subcellularLocation>
</comment>
<dbReference type="STRING" id="105984.A0A427XXC3"/>
<dbReference type="SUPFAM" id="SSF158573">
    <property type="entry name" value="GINS helical bundle-like"/>
    <property type="match status" value="1"/>
</dbReference>
<protein>
    <recommendedName>
        <fullName evidence="1">DNA replication complex GINS protein PSF3</fullName>
    </recommendedName>
</protein>
<organism evidence="3 4">
    <name type="scientific">Apiotrichum porosum</name>
    <dbReference type="NCBI Taxonomy" id="105984"/>
    <lineage>
        <taxon>Eukaryota</taxon>
        <taxon>Fungi</taxon>
        <taxon>Dikarya</taxon>
        <taxon>Basidiomycota</taxon>
        <taxon>Agaricomycotina</taxon>
        <taxon>Tremellomycetes</taxon>
        <taxon>Trichosporonales</taxon>
        <taxon>Trichosporonaceae</taxon>
        <taxon>Apiotrichum</taxon>
    </lineage>
</organism>
<dbReference type="GeneID" id="39591598"/>
<comment type="similarity">
    <text evidence="1">Belongs to the GINS3/PSF3 family.</text>
</comment>
<accession>A0A427XXC3</accession>
<dbReference type="OrthoDB" id="10251744at2759"/>
<dbReference type="Pfam" id="PF22466">
    <property type="entry name" value="PSF3_N"/>
    <property type="match status" value="1"/>
</dbReference>
<name>A0A427XXC3_9TREE</name>
<comment type="function">
    <text evidence="1">The GINS complex plays an essential role in the initiation of DNA replication.</text>
</comment>
<evidence type="ECO:0000256" key="1">
    <source>
        <dbReference type="RuleBase" id="RU367161"/>
    </source>
</evidence>
<dbReference type="GO" id="GO:0000811">
    <property type="term" value="C:GINS complex"/>
    <property type="evidence" value="ECO:0007669"/>
    <property type="project" value="UniProtKB-UniRule"/>
</dbReference>